<proteinExistence type="inferred from homology"/>
<feature type="compositionally biased region" description="Low complexity" evidence="4">
    <location>
        <begin position="549"/>
        <end position="558"/>
    </location>
</feature>
<evidence type="ECO:0000313" key="8">
    <source>
        <dbReference type="Proteomes" id="UP000700334"/>
    </source>
</evidence>
<feature type="region of interest" description="Disordered" evidence="4">
    <location>
        <begin position="539"/>
        <end position="558"/>
    </location>
</feature>
<dbReference type="GO" id="GO:0043130">
    <property type="term" value="F:ubiquitin binding"/>
    <property type="evidence" value="ECO:0007669"/>
    <property type="project" value="InterPro"/>
</dbReference>
<dbReference type="SUPFAM" id="SSF89009">
    <property type="entry name" value="GAT-like domain"/>
    <property type="match status" value="1"/>
</dbReference>
<dbReference type="PROSITE" id="PS50909">
    <property type="entry name" value="GAT"/>
    <property type="match status" value="1"/>
</dbReference>
<evidence type="ECO:0000259" key="5">
    <source>
        <dbReference type="PROSITE" id="PS50179"/>
    </source>
</evidence>
<dbReference type="InterPro" id="IPR002014">
    <property type="entry name" value="VHS_dom"/>
</dbReference>
<protein>
    <submittedName>
        <fullName evidence="7">TOM1-like protein 1</fullName>
    </submittedName>
</protein>
<dbReference type="GO" id="GO:0016020">
    <property type="term" value="C:membrane"/>
    <property type="evidence" value="ECO:0007669"/>
    <property type="project" value="TreeGrafter"/>
</dbReference>
<dbReference type="PANTHER" id="PTHR13856:SF28">
    <property type="entry name" value="TOM1-LIKE PROTEIN 1"/>
    <property type="match status" value="1"/>
</dbReference>
<dbReference type="Pfam" id="PF03127">
    <property type="entry name" value="GAT"/>
    <property type="match status" value="1"/>
</dbReference>
<dbReference type="FunFam" id="1.20.58.160:FF:000001">
    <property type="entry name" value="TOM1-like protein 2 isoform X1"/>
    <property type="match status" value="1"/>
</dbReference>
<organism evidence="7 8">
    <name type="scientific">Galemys pyrenaicus</name>
    <name type="common">Iberian desman</name>
    <name type="synonym">Pyrenean desman</name>
    <dbReference type="NCBI Taxonomy" id="202257"/>
    <lineage>
        <taxon>Eukaryota</taxon>
        <taxon>Metazoa</taxon>
        <taxon>Chordata</taxon>
        <taxon>Craniata</taxon>
        <taxon>Vertebrata</taxon>
        <taxon>Euteleostomi</taxon>
        <taxon>Mammalia</taxon>
        <taxon>Eutheria</taxon>
        <taxon>Laurasiatheria</taxon>
        <taxon>Eulipotyphla</taxon>
        <taxon>Talpidae</taxon>
        <taxon>Galemys</taxon>
    </lineage>
</organism>
<dbReference type="PANTHER" id="PTHR13856">
    <property type="entry name" value="VHS DOMAIN CONTAINING PROTEIN FAMILY"/>
    <property type="match status" value="1"/>
</dbReference>
<feature type="region of interest" description="Disordered" evidence="4">
    <location>
        <begin position="499"/>
        <end position="518"/>
    </location>
</feature>
<dbReference type="InterPro" id="IPR027428">
    <property type="entry name" value="TOM1L1_GAT_dom"/>
</dbReference>
<dbReference type="GO" id="GO:0007165">
    <property type="term" value="P:signal transduction"/>
    <property type="evidence" value="ECO:0007669"/>
    <property type="project" value="TreeGrafter"/>
</dbReference>
<comment type="caution">
    <text evidence="7">The sequence shown here is derived from an EMBL/GenBank/DDBJ whole genome shotgun (WGS) entry which is preliminary data.</text>
</comment>
<accession>A0A8J6AF64</accession>
<evidence type="ECO:0000313" key="7">
    <source>
        <dbReference type="EMBL" id="KAG8518296.1"/>
    </source>
</evidence>
<dbReference type="CDD" id="cd14237">
    <property type="entry name" value="GAT_TM1L1"/>
    <property type="match status" value="1"/>
</dbReference>
<dbReference type="PROSITE" id="PS50179">
    <property type="entry name" value="VHS"/>
    <property type="match status" value="1"/>
</dbReference>
<dbReference type="OrthoDB" id="2018246at2759"/>
<comment type="similarity">
    <text evidence="1">Belongs to the TOM1 family.</text>
</comment>
<dbReference type="GO" id="GO:0015031">
    <property type="term" value="P:protein transport"/>
    <property type="evidence" value="ECO:0007669"/>
    <property type="project" value="UniProtKB-KW"/>
</dbReference>
<evidence type="ECO:0000256" key="2">
    <source>
        <dbReference type="ARBA" id="ARBA00022448"/>
    </source>
</evidence>
<dbReference type="Gene3D" id="1.25.40.90">
    <property type="match status" value="1"/>
</dbReference>
<dbReference type="InterPro" id="IPR047013">
    <property type="entry name" value="TOM1L1_VHS_dom"/>
</dbReference>
<keyword evidence="3" id="KW-0653">Protein transport</keyword>
<reference evidence="7" key="1">
    <citation type="journal article" date="2021" name="Evol. Appl.">
        <title>The genome of the Pyrenean desman and the effects of bottlenecks and inbreeding on the genomic landscape of an endangered species.</title>
        <authorList>
            <person name="Escoda L."/>
            <person name="Castresana J."/>
        </authorList>
    </citation>
    <scope>NUCLEOTIDE SEQUENCE</scope>
    <source>
        <strain evidence="7">IBE-C5619</strain>
    </source>
</reference>
<dbReference type="PIRSF" id="PIRSF036948">
    <property type="entry name" value="TOM1"/>
    <property type="match status" value="1"/>
</dbReference>
<evidence type="ECO:0000256" key="4">
    <source>
        <dbReference type="SAM" id="MobiDB-lite"/>
    </source>
</evidence>
<dbReference type="SUPFAM" id="SSF48464">
    <property type="entry name" value="ENTH/VHS domain"/>
    <property type="match status" value="1"/>
</dbReference>
<evidence type="ECO:0000256" key="3">
    <source>
        <dbReference type="ARBA" id="ARBA00022927"/>
    </source>
</evidence>
<dbReference type="FunFam" id="1.25.40.90:FF:000003">
    <property type="entry name" value="TOM1-like protein 2 isoform X1"/>
    <property type="match status" value="1"/>
</dbReference>
<dbReference type="InterPro" id="IPR004152">
    <property type="entry name" value="GAT_dom"/>
</dbReference>
<feature type="region of interest" description="Disordered" evidence="4">
    <location>
        <begin position="453"/>
        <end position="486"/>
    </location>
</feature>
<keyword evidence="2" id="KW-0813">Transport</keyword>
<dbReference type="CDD" id="cd16997">
    <property type="entry name" value="VHS_Tom1L1"/>
    <property type="match status" value="1"/>
</dbReference>
<feature type="compositionally biased region" description="Low complexity" evidence="4">
    <location>
        <begin position="467"/>
        <end position="478"/>
    </location>
</feature>
<dbReference type="AlphaFoldDB" id="A0A8J6AF64"/>
<feature type="domain" description="GAT" evidence="6">
    <location>
        <begin position="357"/>
        <end position="445"/>
    </location>
</feature>
<dbReference type="SMART" id="SM00288">
    <property type="entry name" value="VHS"/>
    <property type="match status" value="1"/>
</dbReference>
<dbReference type="Gene3D" id="1.20.58.160">
    <property type="match status" value="1"/>
</dbReference>
<feature type="domain" description="VHS" evidence="5">
    <location>
        <begin position="182"/>
        <end position="314"/>
    </location>
</feature>
<name>A0A8J6AF64_GALPY</name>
<dbReference type="InterPro" id="IPR014645">
    <property type="entry name" value="TOM1"/>
</dbReference>
<dbReference type="GO" id="GO:0030276">
    <property type="term" value="F:clathrin binding"/>
    <property type="evidence" value="ECO:0007669"/>
    <property type="project" value="TreeGrafter"/>
</dbReference>
<dbReference type="InterPro" id="IPR038425">
    <property type="entry name" value="GAT_sf"/>
</dbReference>
<feature type="non-terminal residue" evidence="7">
    <location>
        <position position="613"/>
    </location>
</feature>
<sequence>GVPGAPQRWGGTRRLLLGPGSAGAERRSQGHRAGGVASRARWRQTSWARLSGATMAFGKSHRDPYATSVGQLIGKGARREAAGRALRTEAPLLPLDSILRRRRTELIQVSGKPSPPPAAFPEHPYSTGPLEASLARFLLSPCKMSKCRCLWMLYGQLETEQVDCARDSAQTQYNSFFFAEKATFAGVQTEDWGQFMHICDIINATQDGPKDAVKALKKRISKNYNHKEIQLTLSLIDMCMQNCGPSFQCLIVKKDFVKDSLVKLLNPRYNLPLDIQNRILNFIKTWSQGFPGGVDVSEVKEVYLDLLKKGVHFPLSDAEAETVRQEVSSNQSPTVPTAPALSSVVGPKNSTITLVPEQIGKLHSELDMVKMNVRVMSAILMENVPGSENPEDMELLQKLYKTGRKMQERIMDLLVVVENEDVTVELIQVNEDLNNAILGCERFTRNQQRFLEQNKNQREDDNTTSEPSAPSCDLLDLSPSPPMPRATLGELNAVNAQLSDLNFGSPGPDRTNNLKPSQPQADLLSLENTETRLFPQRTTQSFNSDHTYESSSEPSSSVLLQPVSLQNFLATPSSQRLPPLPDNHPAMTKSDLQPPNYYEVMEFDPLAPAVTTE</sequence>
<dbReference type="Proteomes" id="UP000700334">
    <property type="component" value="Unassembled WGS sequence"/>
</dbReference>
<dbReference type="EMBL" id="JAGFMF010011637">
    <property type="protein sequence ID" value="KAG8518296.1"/>
    <property type="molecule type" value="Genomic_DNA"/>
</dbReference>
<gene>
    <name evidence="7" type="ORF">J0S82_011455</name>
</gene>
<evidence type="ECO:0000259" key="6">
    <source>
        <dbReference type="PROSITE" id="PS50909"/>
    </source>
</evidence>
<keyword evidence="8" id="KW-1185">Reference proteome</keyword>
<evidence type="ECO:0000256" key="1">
    <source>
        <dbReference type="ARBA" id="ARBA00007708"/>
    </source>
</evidence>
<feature type="region of interest" description="Disordered" evidence="4">
    <location>
        <begin position="1"/>
        <end position="39"/>
    </location>
</feature>
<dbReference type="GO" id="GO:0005768">
    <property type="term" value="C:endosome"/>
    <property type="evidence" value="ECO:0007669"/>
    <property type="project" value="TreeGrafter"/>
</dbReference>
<dbReference type="GO" id="GO:0035091">
    <property type="term" value="F:phosphatidylinositol binding"/>
    <property type="evidence" value="ECO:0007669"/>
    <property type="project" value="InterPro"/>
</dbReference>
<dbReference type="InterPro" id="IPR008942">
    <property type="entry name" value="ENTH_VHS"/>
</dbReference>
<dbReference type="Pfam" id="PF00790">
    <property type="entry name" value="VHS"/>
    <property type="match status" value="1"/>
</dbReference>